<sequence>CNVYDGLSDEEIAEVEESILDRSNWTRPSA</sequence>
<reference evidence="1" key="1">
    <citation type="journal article" date="2014" name="Front. Microbiol.">
        <title>High frequency of phylogenetically diverse reductive dehalogenase-homologous genes in deep subseafloor sedimentary metagenomes.</title>
        <authorList>
            <person name="Kawai M."/>
            <person name="Futagami T."/>
            <person name="Toyoda A."/>
            <person name="Takaki Y."/>
            <person name="Nishi S."/>
            <person name="Hori S."/>
            <person name="Arai W."/>
            <person name="Tsubouchi T."/>
            <person name="Morono Y."/>
            <person name="Uchiyama I."/>
            <person name="Ito T."/>
            <person name="Fujiyama A."/>
            <person name="Inagaki F."/>
            <person name="Takami H."/>
        </authorList>
    </citation>
    <scope>NUCLEOTIDE SEQUENCE</scope>
    <source>
        <strain evidence="1">Expedition CK06-06</strain>
    </source>
</reference>
<proteinExistence type="predicted"/>
<feature type="non-terminal residue" evidence="1">
    <location>
        <position position="1"/>
    </location>
</feature>
<accession>X1C448</accession>
<comment type="caution">
    <text evidence="1">The sequence shown here is derived from an EMBL/GenBank/DDBJ whole genome shotgun (WGS) entry which is preliminary data.</text>
</comment>
<gene>
    <name evidence="1" type="ORF">S01H4_43840</name>
</gene>
<evidence type="ECO:0000313" key="1">
    <source>
        <dbReference type="EMBL" id="GAH02117.1"/>
    </source>
</evidence>
<dbReference type="EMBL" id="BART01024227">
    <property type="protein sequence ID" value="GAH02117.1"/>
    <property type="molecule type" value="Genomic_DNA"/>
</dbReference>
<protein>
    <submittedName>
        <fullName evidence="1">Uncharacterized protein</fullName>
    </submittedName>
</protein>
<organism evidence="1">
    <name type="scientific">marine sediment metagenome</name>
    <dbReference type="NCBI Taxonomy" id="412755"/>
    <lineage>
        <taxon>unclassified sequences</taxon>
        <taxon>metagenomes</taxon>
        <taxon>ecological metagenomes</taxon>
    </lineage>
</organism>
<dbReference type="AlphaFoldDB" id="X1C448"/>
<name>X1C448_9ZZZZ</name>